<accession>A0AB34J7D2</accession>
<evidence type="ECO:0000256" key="10">
    <source>
        <dbReference type="SAM" id="Phobius"/>
    </source>
</evidence>
<comment type="similarity">
    <text evidence="4">Belongs to the TMEM43 family.</text>
</comment>
<keyword evidence="7 10" id="KW-1133">Transmembrane helix</keyword>
<comment type="caution">
    <text evidence="12">The sequence shown here is derived from an EMBL/GenBank/DDBJ whole genome shotgun (WGS) entry which is preliminary data.</text>
</comment>
<evidence type="ECO:0000256" key="8">
    <source>
        <dbReference type="ARBA" id="ARBA00023136"/>
    </source>
</evidence>
<dbReference type="GO" id="GO:0071763">
    <property type="term" value="P:nuclear membrane organization"/>
    <property type="evidence" value="ECO:0007669"/>
    <property type="project" value="TreeGrafter"/>
</dbReference>
<evidence type="ECO:0000256" key="3">
    <source>
        <dbReference type="ARBA" id="ARBA00004586"/>
    </source>
</evidence>
<comment type="subcellular location">
    <subcellularLocation>
        <location evidence="1">Endomembrane system</location>
        <topology evidence="1">Multi-pass membrane protein</topology>
    </subcellularLocation>
    <subcellularLocation>
        <location evidence="3">Endoplasmic reticulum membrane</location>
    </subcellularLocation>
    <subcellularLocation>
        <location evidence="2">Nucleus envelope</location>
    </subcellularLocation>
</comment>
<evidence type="ECO:0000256" key="5">
    <source>
        <dbReference type="ARBA" id="ARBA00022692"/>
    </source>
</evidence>
<feature type="transmembrane region" description="Helical" evidence="10">
    <location>
        <begin position="379"/>
        <end position="400"/>
    </location>
</feature>
<gene>
    <name evidence="12" type="ORF">AB1Y20_003593</name>
</gene>
<organism evidence="12 13">
    <name type="scientific">Prymnesium parvum</name>
    <name type="common">Toxic golden alga</name>
    <dbReference type="NCBI Taxonomy" id="97485"/>
    <lineage>
        <taxon>Eukaryota</taxon>
        <taxon>Haptista</taxon>
        <taxon>Haptophyta</taxon>
        <taxon>Prymnesiophyceae</taxon>
        <taxon>Prymnesiales</taxon>
        <taxon>Prymnesiaceae</taxon>
        <taxon>Prymnesium</taxon>
    </lineage>
</organism>
<evidence type="ECO:0000313" key="12">
    <source>
        <dbReference type="EMBL" id="KAL1514494.1"/>
    </source>
</evidence>
<dbReference type="GO" id="GO:0005789">
    <property type="term" value="C:endoplasmic reticulum membrane"/>
    <property type="evidence" value="ECO:0007669"/>
    <property type="project" value="UniProtKB-SubCell"/>
</dbReference>
<name>A0AB34J7D2_PRYPA</name>
<feature type="chain" id="PRO_5044220109" evidence="11">
    <location>
        <begin position="17"/>
        <end position="563"/>
    </location>
</feature>
<dbReference type="PANTHER" id="PTHR13416:SF2">
    <property type="entry name" value="TRANSMEMBRANE PROTEIN 43"/>
    <property type="match status" value="1"/>
</dbReference>
<evidence type="ECO:0000256" key="7">
    <source>
        <dbReference type="ARBA" id="ARBA00022989"/>
    </source>
</evidence>
<dbReference type="Proteomes" id="UP001515480">
    <property type="component" value="Unassembled WGS sequence"/>
</dbReference>
<sequence length="563" mass="60012">MMRRLALLLRALSAAAQFGGEVTIGAGHGGRVEYVYRPQHGRASPFGGVVPGVLLGSCSAALLWWNEGRTQREEELLRDARRSVVSVDDEEEEAVVRPSSRVLLHLTGKPSSRGVADPLFPAVRRPALRLRRVAEAYQWKEQEHTHEERVSPTHVRRETSYSYSTTWSAQRMDSHRFSSPGYHTPSPRVEPHTHVSDASDATFACGLHLPPPLLAQLDGWSPVPLGELRLAAGGGEGAYVAPTPRGEALHLPLAAAAVADGMLRGGGGLREERRLDPPAAVEAHLREERGALAVPRLDVAPPPAVGDSRVRFEEVLIPADGVSVLAACAPDGTLLPWQSERRRWGASSAGPQLYMIRPGRRSAHDLLHEASRTASLKKWAYRGGGAALMWLGSYLTLSWLPSLASYLPFVGGAASGLVGSALGLLTLGSSLSLSLAIIALSWLRFRPLHGMLICAAATLLIDASDATFACGLHLPPPLLAQLDGWSPVPLGELRLAAGGGEGAYVAPTPRGEALHLPLAAAAVADGMLRGGGGLREERRLDPPAAVEAHLREERGALAVPRLD</sequence>
<evidence type="ECO:0000256" key="11">
    <source>
        <dbReference type="SAM" id="SignalP"/>
    </source>
</evidence>
<keyword evidence="6" id="KW-0256">Endoplasmic reticulum</keyword>
<dbReference type="Pfam" id="PF07787">
    <property type="entry name" value="TMEM43"/>
    <property type="match status" value="1"/>
</dbReference>
<evidence type="ECO:0000313" key="13">
    <source>
        <dbReference type="Proteomes" id="UP001515480"/>
    </source>
</evidence>
<feature type="non-terminal residue" evidence="12">
    <location>
        <position position="563"/>
    </location>
</feature>
<feature type="transmembrane region" description="Helical" evidence="10">
    <location>
        <begin position="420"/>
        <end position="443"/>
    </location>
</feature>
<proteinExistence type="inferred from homology"/>
<evidence type="ECO:0000256" key="2">
    <source>
        <dbReference type="ARBA" id="ARBA00004259"/>
    </source>
</evidence>
<evidence type="ECO:0000256" key="9">
    <source>
        <dbReference type="ARBA" id="ARBA00023242"/>
    </source>
</evidence>
<keyword evidence="5 10" id="KW-0812">Transmembrane</keyword>
<dbReference type="AlphaFoldDB" id="A0AB34J7D2"/>
<dbReference type="InterPro" id="IPR012430">
    <property type="entry name" value="TMEM43_fam"/>
</dbReference>
<feature type="signal peptide" evidence="11">
    <location>
        <begin position="1"/>
        <end position="16"/>
    </location>
</feature>
<keyword evidence="13" id="KW-1185">Reference proteome</keyword>
<keyword evidence="9" id="KW-0539">Nucleus</keyword>
<feature type="transmembrane region" description="Helical" evidence="10">
    <location>
        <begin position="44"/>
        <end position="65"/>
    </location>
</feature>
<dbReference type="GO" id="GO:0005637">
    <property type="term" value="C:nuclear inner membrane"/>
    <property type="evidence" value="ECO:0007669"/>
    <property type="project" value="TreeGrafter"/>
</dbReference>
<dbReference type="GO" id="GO:0006629">
    <property type="term" value="P:lipid metabolic process"/>
    <property type="evidence" value="ECO:0007669"/>
    <property type="project" value="TreeGrafter"/>
</dbReference>
<reference evidence="12 13" key="1">
    <citation type="journal article" date="2024" name="Science">
        <title>Giant polyketide synthase enzymes in the biosynthesis of giant marine polyether toxins.</title>
        <authorList>
            <person name="Fallon T.R."/>
            <person name="Shende V.V."/>
            <person name="Wierzbicki I.H."/>
            <person name="Pendleton A.L."/>
            <person name="Watervoot N.F."/>
            <person name="Auber R.P."/>
            <person name="Gonzalez D.J."/>
            <person name="Wisecaver J.H."/>
            <person name="Moore B.S."/>
        </authorList>
    </citation>
    <scope>NUCLEOTIDE SEQUENCE [LARGE SCALE GENOMIC DNA]</scope>
    <source>
        <strain evidence="12 13">12B1</strain>
    </source>
</reference>
<evidence type="ECO:0000256" key="4">
    <source>
        <dbReference type="ARBA" id="ARBA00006627"/>
    </source>
</evidence>
<keyword evidence="8 10" id="KW-0472">Membrane</keyword>
<keyword evidence="11" id="KW-0732">Signal</keyword>
<protein>
    <submittedName>
        <fullName evidence="12">Uncharacterized protein</fullName>
    </submittedName>
</protein>
<dbReference type="EMBL" id="JBGBPQ010000012">
    <property type="protein sequence ID" value="KAL1514494.1"/>
    <property type="molecule type" value="Genomic_DNA"/>
</dbReference>
<evidence type="ECO:0000256" key="1">
    <source>
        <dbReference type="ARBA" id="ARBA00004127"/>
    </source>
</evidence>
<dbReference type="PANTHER" id="PTHR13416">
    <property type="match status" value="1"/>
</dbReference>
<evidence type="ECO:0000256" key="6">
    <source>
        <dbReference type="ARBA" id="ARBA00022824"/>
    </source>
</evidence>